<accession>A0A314ZLG7</accession>
<evidence type="ECO:0000313" key="3">
    <source>
        <dbReference type="Proteomes" id="UP000250321"/>
    </source>
</evidence>
<name>A0A314ZLG7_PRUYE</name>
<sequence length="254" mass="27256">MATLSKSTPTKEASADSNPSQGEKRPLPSTQDVGEDWNSSGYDVEIPPANDTILARLRKIPRNPLPLGSSRIVEQPNPTHLTMATHLAVSSSAIPESQIPIFEAEAGGQTATFEAEVEVSFFGPYWTEIIGANLSTNPDVIMAETQTVIQPSGSREVDHGIIYDPSHTPDHQVVSSSLETTLVDPTTITDEVQILPDHTLDPLDPTDQSTDGQIFQTTSADQTTNASCELPAILVTDPPAVIRCSYTYSDISAT</sequence>
<feature type="region of interest" description="Disordered" evidence="1">
    <location>
        <begin position="1"/>
        <end position="45"/>
    </location>
</feature>
<dbReference type="EMBL" id="PJQY01000088">
    <property type="protein sequence ID" value="PQQ19007.1"/>
    <property type="molecule type" value="Genomic_DNA"/>
</dbReference>
<evidence type="ECO:0000313" key="2">
    <source>
        <dbReference type="EMBL" id="PQQ19007.1"/>
    </source>
</evidence>
<gene>
    <name evidence="2" type="ORF">Pyn_30518</name>
</gene>
<feature type="compositionally biased region" description="Polar residues" evidence="1">
    <location>
        <begin position="28"/>
        <end position="41"/>
    </location>
</feature>
<organism evidence="2 3">
    <name type="scientific">Prunus yedoensis var. nudiflora</name>
    <dbReference type="NCBI Taxonomy" id="2094558"/>
    <lineage>
        <taxon>Eukaryota</taxon>
        <taxon>Viridiplantae</taxon>
        <taxon>Streptophyta</taxon>
        <taxon>Embryophyta</taxon>
        <taxon>Tracheophyta</taxon>
        <taxon>Spermatophyta</taxon>
        <taxon>Magnoliopsida</taxon>
        <taxon>eudicotyledons</taxon>
        <taxon>Gunneridae</taxon>
        <taxon>Pentapetalae</taxon>
        <taxon>rosids</taxon>
        <taxon>fabids</taxon>
        <taxon>Rosales</taxon>
        <taxon>Rosaceae</taxon>
        <taxon>Amygdaloideae</taxon>
        <taxon>Amygdaleae</taxon>
        <taxon>Prunus</taxon>
    </lineage>
</organism>
<reference evidence="2 3" key="1">
    <citation type="submission" date="2018-02" db="EMBL/GenBank/DDBJ databases">
        <title>Draft genome of wild Prunus yedoensis var. nudiflora.</title>
        <authorList>
            <person name="Baek S."/>
            <person name="Kim J.-H."/>
            <person name="Choi K."/>
            <person name="Kim G.-B."/>
            <person name="Cho A."/>
            <person name="Jang H."/>
            <person name="Shin C.-H."/>
            <person name="Yu H.-J."/>
            <person name="Mun J.-H."/>
        </authorList>
    </citation>
    <scope>NUCLEOTIDE SEQUENCE [LARGE SCALE GENOMIC DNA]</scope>
    <source>
        <strain evidence="3">cv. Jeju island</strain>
        <tissue evidence="2">Leaf</tissue>
    </source>
</reference>
<evidence type="ECO:0000256" key="1">
    <source>
        <dbReference type="SAM" id="MobiDB-lite"/>
    </source>
</evidence>
<dbReference type="AlphaFoldDB" id="A0A314ZLG7"/>
<proteinExistence type="predicted"/>
<protein>
    <submittedName>
        <fullName evidence="2">Uncharacterized protein</fullName>
    </submittedName>
</protein>
<feature type="compositionally biased region" description="Polar residues" evidence="1">
    <location>
        <begin position="1"/>
        <end position="21"/>
    </location>
</feature>
<comment type="caution">
    <text evidence="2">The sequence shown here is derived from an EMBL/GenBank/DDBJ whole genome shotgun (WGS) entry which is preliminary data.</text>
</comment>
<keyword evidence="3" id="KW-1185">Reference proteome</keyword>
<dbReference type="Proteomes" id="UP000250321">
    <property type="component" value="Unassembled WGS sequence"/>
</dbReference>